<name>A0A017T537_9BACT</name>
<organism evidence="1 2">
    <name type="scientific">Chondromyces apiculatus DSM 436</name>
    <dbReference type="NCBI Taxonomy" id="1192034"/>
    <lineage>
        <taxon>Bacteria</taxon>
        <taxon>Pseudomonadati</taxon>
        <taxon>Myxococcota</taxon>
        <taxon>Polyangia</taxon>
        <taxon>Polyangiales</taxon>
        <taxon>Polyangiaceae</taxon>
        <taxon>Chondromyces</taxon>
    </lineage>
</organism>
<gene>
    <name evidence="1" type="ORF">CAP_4527</name>
</gene>
<evidence type="ECO:0000313" key="1">
    <source>
        <dbReference type="EMBL" id="EYF04388.1"/>
    </source>
</evidence>
<accession>A0A017T537</accession>
<dbReference type="EMBL" id="ASRX01000034">
    <property type="protein sequence ID" value="EYF04388.1"/>
    <property type="molecule type" value="Genomic_DNA"/>
</dbReference>
<dbReference type="STRING" id="1192034.CAP_4527"/>
<protein>
    <submittedName>
        <fullName evidence="1">Uncharacterized protein</fullName>
    </submittedName>
</protein>
<evidence type="ECO:0000313" key="2">
    <source>
        <dbReference type="Proteomes" id="UP000019678"/>
    </source>
</evidence>
<dbReference type="AlphaFoldDB" id="A0A017T537"/>
<reference evidence="1 2" key="1">
    <citation type="submission" date="2013-05" db="EMBL/GenBank/DDBJ databases">
        <title>Genome assembly of Chondromyces apiculatus DSM 436.</title>
        <authorList>
            <person name="Sharma G."/>
            <person name="Khatri I."/>
            <person name="Kaur C."/>
            <person name="Mayilraj S."/>
            <person name="Subramanian S."/>
        </authorList>
    </citation>
    <scope>NUCLEOTIDE SEQUENCE [LARGE SCALE GENOMIC DNA]</scope>
    <source>
        <strain evidence="1 2">DSM 436</strain>
    </source>
</reference>
<sequence length="216" mass="23388">MPLLLALSQDPEGLAWSCGDEQASGAGVLEIARPGLRLLSAVMVNVDGSPMVPRLVFHDWVFQCAERLLQAYVGYGQLQPHESDWLSHGLAFIKVSAAPPGEDAEGIRDSALMLLGSLNVASRLRAGNPAEMGDVYGWAVEALSWATKRYVRDRRCDAEPPSLCRKAIEIHAGVAEHRGGDPAAAREAERQAQVRTLVACWREEVGARGTARVVDH</sequence>
<keyword evidence="2" id="KW-1185">Reference proteome</keyword>
<proteinExistence type="predicted"/>
<comment type="caution">
    <text evidence="1">The sequence shown here is derived from an EMBL/GenBank/DDBJ whole genome shotgun (WGS) entry which is preliminary data.</text>
</comment>
<dbReference type="Proteomes" id="UP000019678">
    <property type="component" value="Unassembled WGS sequence"/>
</dbReference>